<dbReference type="SUPFAM" id="SSF55931">
    <property type="entry name" value="Glutamine synthetase/guanido kinase"/>
    <property type="match status" value="1"/>
</dbReference>
<protein>
    <recommendedName>
        <fullName evidence="1">Aspartyl/glutamyl-tRNA(Asn/Gln) amidotransferase subunit B</fullName>
    </recommendedName>
</protein>
<accession>A0A943YZS6</accession>
<dbReference type="InterPro" id="IPR006075">
    <property type="entry name" value="Asn/Gln-tRNA_Trfase_suB/E_cat"/>
</dbReference>
<dbReference type="EMBL" id="JAGZSV010000267">
    <property type="protein sequence ID" value="MBS6941687.1"/>
    <property type="molecule type" value="Genomic_DNA"/>
</dbReference>
<gene>
    <name evidence="3" type="ORF">KH142_09545</name>
</gene>
<organism evidence="3 4">
    <name type="scientific">Slackia piriformis</name>
    <dbReference type="NCBI Taxonomy" id="626934"/>
    <lineage>
        <taxon>Bacteria</taxon>
        <taxon>Bacillati</taxon>
        <taxon>Actinomycetota</taxon>
        <taxon>Coriobacteriia</taxon>
        <taxon>Eggerthellales</taxon>
        <taxon>Eggerthellaceae</taxon>
        <taxon>Slackia</taxon>
    </lineage>
</organism>
<dbReference type="GO" id="GO:0016874">
    <property type="term" value="F:ligase activity"/>
    <property type="evidence" value="ECO:0007669"/>
    <property type="project" value="InterPro"/>
</dbReference>
<feature type="non-terminal residue" evidence="3">
    <location>
        <position position="42"/>
    </location>
</feature>
<dbReference type="Pfam" id="PF02934">
    <property type="entry name" value="GatB_N"/>
    <property type="match status" value="1"/>
</dbReference>
<dbReference type="AlphaFoldDB" id="A0A943YZS6"/>
<evidence type="ECO:0000313" key="4">
    <source>
        <dbReference type="Proteomes" id="UP000727506"/>
    </source>
</evidence>
<comment type="caution">
    <text evidence="3">The sequence shown here is derived from an EMBL/GenBank/DDBJ whole genome shotgun (WGS) entry which is preliminary data.</text>
</comment>
<reference evidence="3" key="1">
    <citation type="submission" date="2021-02" db="EMBL/GenBank/DDBJ databases">
        <title>Infant gut strain persistence is associated with maternal origin, phylogeny, and functional potential including surface adhesion and iron acquisition.</title>
        <authorList>
            <person name="Lou Y.C."/>
        </authorList>
    </citation>
    <scope>NUCLEOTIDE SEQUENCE</scope>
    <source>
        <strain evidence="3">L2_039_000G1_dasL2_039_000G1_concoct_11</strain>
    </source>
</reference>
<dbReference type="Proteomes" id="UP000727506">
    <property type="component" value="Unassembled WGS sequence"/>
</dbReference>
<evidence type="ECO:0000313" key="3">
    <source>
        <dbReference type="EMBL" id="MBS6941687.1"/>
    </source>
</evidence>
<dbReference type="InterPro" id="IPR014746">
    <property type="entry name" value="Gln_synth/guanido_kin_cat_dom"/>
</dbReference>
<sequence>MKTLEEVLQDWEAVIGLEIHAELTTLNTKMFCGCKLEFGAEP</sequence>
<feature type="domain" description="Aspartyl/Glutamyl-tRNA(Gln) amidotransferase subunit B/E catalytic" evidence="2">
    <location>
        <begin position="14"/>
        <end position="42"/>
    </location>
</feature>
<proteinExistence type="predicted"/>
<name>A0A943YZS6_9ACTN</name>
<evidence type="ECO:0000256" key="1">
    <source>
        <dbReference type="ARBA" id="ARBA00016923"/>
    </source>
</evidence>
<evidence type="ECO:0000259" key="2">
    <source>
        <dbReference type="Pfam" id="PF02934"/>
    </source>
</evidence>